<reference evidence="1 2" key="1">
    <citation type="journal article" date="2012" name="Eukaryot. Cell">
        <title>Draft genome sequence of Wickerhamomyces ciferrii NRRL Y-1031 F-60-10.</title>
        <authorList>
            <person name="Schneider J."/>
            <person name="Andrea H."/>
            <person name="Blom J."/>
            <person name="Jaenicke S."/>
            <person name="Ruckert C."/>
            <person name="Schorsch C."/>
            <person name="Szczepanowski R."/>
            <person name="Farwick M."/>
            <person name="Goesmann A."/>
            <person name="Puhler A."/>
            <person name="Schaffer S."/>
            <person name="Tauch A."/>
            <person name="Kohler T."/>
            <person name="Brinkrolf K."/>
        </authorList>
    </citation>
    <scope>NUCLEOTIDE SEQUENCE [LARGE SCALE GENOMIC DNA]</scope>
    <source>
        <strain evidence="2">ATCC 14091 / BCRC 22168 / CBS 111 / JCM 3599 / NBRC 0793 / NRRL Y-1031 F-60-10</strain>
    </source>
</reference>
<dbReference type="HOGENOM" id="CLU_2672989_0_0_1"/>
<proteinExistence type="predicted"/>
<dbReference type="InParanoid" id="K0KBZ1"/>
<name>K0KBZ1_WICCF</name>
<evidence type="ECO:0000313" key="2">
    <source>
        <dbReference type="Proteomes" id="UP000009328"/>
    </source>
</evidence>
<evidence type="ECO:0000313" key="1">
    <source>
        <dbReference type="EMBL" id="CCH42585.1"/>
    </source>
</evidence>
<accession>K0KBZ1</accession>
<keyword evidence="2" id="KW-1185">Reference proteome</keyword>
<comment type="caution">
    <text evidence="1">The sequence shown here is derived from an EMBL/GenBank/DDBJ whole genome shotgun (WGS) entry which is preliminary data.</text>
</comment>
<gene>
    <name evidence="1" type="ORF">BN7_2129</name>
</gene>
<dbReference type="AlphaFoldDB" id="K0KBZ1"/>
<organism evidence="1 2">
    <name type="scientific">Wickerhamomyces ciferrii (strain ATCC 14091 / BCRC 22168 / CBS 111 / JCM 3599 / NBRC 0793 / NRRL Y-1031 F-60-10)</name>
    <name type="common">Yeast</name>
    <name type="synonym">Pichia ciferrii</name>
    <dbReference type="NCBI Taxonomy" id="1206466"/>
    <lineage>
        <taxon>Eukaryota</taxon>
        <taxon>Fungi</taxon>
        <taxon>Dikarya</taxon>
        <taxon>Ascomycota</taxon>
        <taxon>Saccharomycotina</taxon>
        <taxon>Saccharomycetes</taxon>
        <taxon>Phaffomycetales</taxon>
        <taxon>Wickerhamomycetaceae</taxon>
        <taxon>Wickerhamomyces</taxon>
    </lineage>
</organism>
<protein>
    <submittedName>
        <fullName evidence="1">Uncharacterized protein</fullName>
    </submittedName>
</protein>
<sequence>MGNTPSRPSPITIDPESNVQTDGLDSFDYDLEHGSHLSFDNENSYLSRITTKFHHALSFNYKKEKERYIESAHLV</sequence>
<dbReference type="EMBL" id="CAIF01000049">
    <property type="protein sequence ID" value="CCH42585.1"/>
    <property type="molecule type" value="Genomic_DNA"/>
</dbReference>
<dbReference type="Proteomes" id="UP000009328">
    <property type="component" value="Unassembled WGS sequence"/>
</dbReference>